<keyword evidence="2" id="KW-1185">Reference proteome</keyword>
<proteinExistence type="predicted"/>
<evidence type="ECO:0000313" key="2">
    <source>
        <dbReference type="Proteomes" id="UP000593567"/>
    </source>
</evidence>
<dbReference type="Proteomes" id="UP000593567">
    <property type="component" value="Unassembled WGS sequence"/>
</dbReference>
<dbReference type="EMBL" id="VXIV02000326">
    <property type="protein sequence ID" value="KAF6038935.1"/>
    <property type="molecule type" value="Genomic_DNA"/>
</dbReference>
<name>A0A7J7KKS9_BUGNE</name>
<protein>
    <submittedName>
        <fullName evidence="1">Uncharacterized protein</fullName>
    </submittedName>
</protein>
<evidence type="ECO:0000313" key="1">
    <source>
        <dbReference type="EMBL" id="KAF6038935.1"/>
    </source>
</evidence>
<comment type="caution">
    <text evidence="1">The sequence shown here is derived from an EMBL/GenBank/DDBJ whole genome shotgun (WGS) entry which is preliminary data.</text>
</comment>
<sequence>MLLAKRSQFNRIFENDRAISFEVKPTYSCDGDELTVYWPTDTFFFEETKEIPAKLKEKINARLHRCDLAHLLEIFVLNHDPLFIPARSNDAGEVVHMMLKP</sequence>
<dbReference type="AlphaFoldDB" id="A0A7J7KKS9"/>
<reference evidence="1" key="1">
    <citation type="submission" date="2020-06" db="EMBL/GenBank/DDBJ databases">
        <title>Draft genome of Bugula neritina, a colonial animal packing powerful symbionts and potential medicines.</title>
        <authorList>
            <person name="Rayko M."/>
        </authorList>
    </citation>
    <scope>NUCLEOTIDE SEQUENCE [LARGE SCALE GENOMIC DNA]</scope>
    <source>
        <strain evidence="1">Kwan_BN1</strain>
    </source>
</reference>
<gene>
    <name evidence="1" type="ORF">EB796_002754</name>
</gene>
<accession>A0A7J7KKS9</accession>
<organism evidence="1 2">
    <name type="scientific">Bugula neritina</name>
    <name type="common">Brown bryozoan</name>
    <name type="synonym">Sertularia neritina</name>
    <dbReference type="NCBI Taxonomy" id="10212"/>
    <lineage>
        <taxon>Eukaryota</taxon>
        <taxon>Metazoa</taxon>
        <taxon>Spiralia</taxon>
        <taxon>Lophotrochozoa</taxon>
        <taxon>Bryozoa</taxon>
        <taxon>Gymnolaemata</taxon>
        <taxon>Cheilostomatida</taxon>
        <taxon>Flustrina</taxon>
        <taxon>Buguloidea</taxon>
        <taxon>Bugulidae</taxon>
        <taxon>Bugula</taxon>
    </lineage>
</organism>